<proteinExistence type="predicted"/>
<feature type="compositionally biased region" description="Acidic residues" evidence="1">
    <location>
        <begin position="56"/>
        <end position="66"/>
    </location>
</feature>
<reference evidence="2" key="1">
    <citation type="submission" date="2023-10" db="EMBL/GenBank/DDBJ databases">
        <title>Genome assembly of Pristionchus species.</title>
        <authorList>
            <person name="Yoshida K."/>
            <person name="Sommer R.J."/>
        </authorList>
    </citation>
    <scope>NUCLEOTIDE SEQUENCE</scope>
    <source>
        <strain evidence="2">RS0144</strain>
    </source>
</reference>
<feature type="compositionally biased region" description="Polar residues" evidence="1">
    <location>
        <begin position="29"/>
        <end position="38"/>
    </location>
</feature>
<feature type="region of interest" description="Disordered" evidence="1">
    <location>
        <begin position="1"/>
        <end position="79"/>
    </location>
</feature>
<organism evidence="2 3">
    <name type="scientific">Pristionchus entomophagus</name>
    <dbReference type="NCBI Taxonomy" id="358040"/>
    <lineage>
        <taxon>Eukaryota</taxon>
        <taxon>Metazoa</taxon>
        <taxon>Ecdysozoa</taxon>
        <taxon>Nematoda</taxon>
        <taxon>Chromadorea</taxon>
        <taxon>Rhabditida</taxon>
        <taxon>Rhabditina</taxon>
        <taxon>Diplogasteromorpha</taxon>
        <taxon>Diplogasteroidea</taxon>
        <taxon>Neodiplogasteridae</taxon>
        <taxon>Pristionchus</taxon>
    </lineage>
</organism>
<sequence>GGGGGMGGRGAHKNVGERRIGNGEGMKIQISNLSSNGDDQPARRRNQRERKPKEEGEGEEIEEGEEAEGKPRHKQNDKYVIRQILRRVVDRVVQSEKRDKRIAER</sequence>
<keyword evidence="3" id="KW-1185">Reference proteome</keyword>
<evidence type="ECO:0000313" key="2">
    <source>
        <dbReference type="EMBL" id="GMS79979.1"/>
    </source>
</evidence>
<gene>
    <name evidence="2" type="ORF">PENTCL1PPCAC_2154</name>
</gene>
<accession>A0AAV5SEY9</accession>
<protein>
    <submittedName>
        <fullName evidence="2">Uncharacterized protein</fullName>
    </submittedName>
</protein>
<dbReference type="AlphaFoldDB" id="A0AAV5SEY9"/>
<evidence type="ECO:0000256" key="1">
    <source>
        <dbReference type="SAM" id="MobiDB-lite"/>
    </source>
</evidence>
<dbReference type="EMBL" id="BTSX01000001">
    <property type="protein sequence ID" value="GMS79979.1"/>
    <property type="molecule type" value="Genomic_DNA"/>
</dbReference>
<name>A0AAV5SEY9_9BILA</name>
<dbReference type="Proteomes" id="UP001432027">
    <property type="component" value="Unassembled WGS sequence"/>
</dbReference>
<evidence type="ECO:0000313" key="3">
    <source>
        <dbReference type="Proteomes" id="UP001432027"/>
    </source>
</evidence>
<feature type="non-terminal residue" evidence="2">
    <location>
        <position position="105"/>
    </location>
</feature>
<feature type="compositionally biased region" description="Basic and acidic residues" evidence="1">
    <location>
        <begin position="67"/>
        <end position="79"/>
    </location>
</feature>
<comment type="caution">
    <text evidence="2">The sequence shown here is derived from an EMBL/GenBank/DDBJ whole genome shotgun (WGS) entry which is preliminary data.</text>
</comment>
<feature type="non-terminal residue" evidence="2">
    <location>
        <position position="1"/>
    </location>
</feature>